<name>A0A1P8JW13_9BURK</name>
<evidence type="ECO:0000259" key="3">
    <source>
        <dbReference type="Pfam" id="PF13676"/>
    </source>
</evidence>
<keyword evidence="2" id="KW-1133">Transmembrane helix</keyword>
<gene>
    <name evidence="4" type="ORF">RD110_12235</name>
</gene>
<organism evidence="4 5">
    <name type="scientific">Rhodoferax koreensis</name>
    <dbReference type="NCBI Taxonomy" id="1842727"/>
    <lineage>
        <taxon>Bacteria</taxon>
        <taxon>Pseudomonadati</taxon>
        <taxon>Pseudomonadota</taxon>
        <taxon>Betaproteobacteria</taxon>
        <taxon>Burkholderiales</taxon>
        <taxon>Comamonadaceae</taxon>
        <taxon>Rhodoferax</taxon>
    </lineage>
</organism>
<dbReference type="AlphaFoldDB" id="A0A1P8JW13"/>
<reference evidence="4 5" key="1">
    <citation type="submission" date="2017-01" db="EMBL/GenBank/DDBJ databases">
        <authorList>
            <person name="Mah S.A."/>
            <person name="Swanson W.J."/>
            <person name="Moy G.W."/>
            <person name="Vacquier V.D."/>
        </authorList>
    </citation>
    <scope>NUCLEOTIDE SEQUENCE [LARGE SCALE GENOMIC DNA]</scope>
    <source>
        <strain evidence="4 5">DCY110</strain>
    </source>
</reference>
<dbReference type="KEGG" id="rhy:RD110_12235"/>
<keyword evidence="2" id="KW-0812">Transmembrane</keyword>
<feature type="domain" description="TIR" evidence="3">
    <location>
        <begin position="8"/>
        <end position="124"/>
    </location>
</feature>
<protein>
    <recommendedName>
        <fullName evidence="3">TIR domain-containing protein</fullName>
    </recommendedName>
</protein>
<dbReference type="Proteomes" id="UP000186609">
    <property type="component" value="Chromosome"/>
</dbReference>
<evidence type="ECO:0000256" key="1">
    <source>
        <dbReference type="SAM" id="MobiDB-lite"/>
    </source>
</evidence>
<dbReference type="Pfam" id="PF13676">
    <property type="entry name" value="TIR_2"/>
    <property type="match status" value="1"/>
</dbReference>
<dbReference type="InterPro" id="IPR000157">
    <property type="entry name" value="TIR_dom"/>
</dbReference>
<sequence length="284" mass="30296">MGSFMADIFLSYNETDRAIAHRLAQALQSVGWSVWWDRRIPAGETWRGVLGRELQTMRCMVVIWSARSVQSEWVCEEAAEGRQSGKLVPVMIDAVRPPAGFREVQAADLIGWDGAADFPGLRQLVDDIARLLGRPAQAGSLPPTAPEPLPRRWKWPAAGAALLAVIAIVLAFAHWQDRRAGTQPMPASPVVETVPVPRPSDRHAGAAATPASTPTVTPAVTPAPAAETATATRVPAPTPAPAKPGGPLVKKAAGSNPRCAALLERQQLGETLPASARLFLQQEC</sequence>
<feature type="transmembrane region" description="Helical" evidence="2">
    <location>
        <begin position="155"/>
        <end position="175"/>
    </location>
</feature>
<dbReference type="EMBL" id="CP019236">
    <property type="protein sequence ID" value="APW37871.1"/>
    <property type="molecule type" value="Genomic_DNA"/>
</dbReference>
<dbReference type="InterPro" id="IPR035897">
    <property type="entry name" value="Toll_tir_struct_dom_sf"/>
</dbReference>
<evidence type="ECO:0000313" key="4">
    <source>
        <dbReference type="EMBL" id="APW37871.1"/>
    </source>
</evidence>
<proteinExistence type="predicted"/>
<dbReference type="SUPFAM" id="SSF52200">
    <property type="entry name" value="Toll/Interleukin receptor TIR domain"/>
    <property type="match status" value="1"/>
</dbReference>
<evidence type="ECO:0000256" key="2">
    <source>
        <dbReference type="SAM" id="Phobius"/>
    </source>
</evidence>
<dbReference type="GO" id="GO:0007165">
    <property type="term" value="P:signal transduction"/>
    <property type="evidence" value="ECO:0007669"/>
    <property type="project" value="InterPro"/>
</dbReference>
<keyword evidence="5" id="KW-1185">Reference proteome</keyword>
<evidence type="ECO:0000313" key="5">
    <source>
        <dbReference type="Proteomes" id="UP000186609"/>
    </source>
</evidence>
<feature type="region of interest" description="Disordered" evidence="1">
    <location>
        <begin position="195"/>
        <end position="252"/>
    </location>
</feature>
<keyword evidence="2" id="KW-0472">Membrane</keyword>
<accession>A0A1P8JW13</accession>
<dbReference type="Gene3D" id="3.40.50.10140">
    <property type="entry name" value="Toll/interleukin-1 receptor homology (TIR) domain"/>
    <property type="match status" value="1"/>
</dbReference>
<dbReference type="STRING" id="1842727.RD110_12235"/>
<feature type="compositionally biased region" description="Low complexity" evidence="1">
    <location>
        <begin position="205"/>
        <end position="235"/>
    </location>
</feature>